<keyword evidence="3" id="KW-1185">Reference proteome</keyword>
<reference evidence="2" key="1">
    <citation type="submission" date="2023-05" db="EMBL/GenBank/DDBJ databases">
        <title>Nepenthes gracilis genome sequencing.</title>
        <authorList>
            <person name="Fukushima K."/>
        </authorList>
    </citation>
    <scope>NUCLEOTIDE SEQUENCE</scope>
    <source>
        <strain evidence="2">SING2019-196</strain>
    </source>
</reference>
<gene>
    <name evidence="2" type="ORF">Nepgr_033623</name>
</gene>
<accession>A0AAD3TM63</accession>
<sequence>MCSRMIPPILLLLSLEWSGKGSISIVLGSAGSWVLVALHAAILMALGDGYDAAASAFAAGNLGVVQCLLKWAVDFVSYNG</sequence>
<keyword evidence="1" id="KW-0472">Membrane</keyword>
<dbReference type="AlphaFoldDB" id="A0AAD3TM63"/>
<protein>
    <submittedName>
        <fullName evidence="2">Uncharacterized protein</fullName>
    </submittedName>
</protein>
<dbReference type="EMBL" id="BSYO01000041">
    <property type="protein sequence ID" value="GMH31779.1"/>
    <property type="molecule type" value="Genomic_DNA"/>
</dbReference>
<name>A0AAD3TM63_NEPGR</name>
<organism evidence="2 3">
    <name type="scientific">Nepenthes gracilis</name>
    <name type="common">Slender pitcher plant</name>
    <dbReference type="NCBI Taxonomy" id="150966"/>
    <lineage>
        <taxon>Eukaryota</taxon>
        <taxon>Viridiplantae</taxon>
        <taxon>Streptophyta</taxon>
        <taxon>Embryophyta</taxon>
        <taxon>Tracheophyta</taxon>
        <taxon>Spermatophyta</taxon>
        <taxon>Magnoliopsida</taxon>
        <taxon>eudicotyledons</taxon>
        <taxon>Gunneridae</taxon>
        <taxon>Pentapetalae</taxon>
        <taxon>Caryophyllales</taxon>
        <taxon>Nepenthaceae</taxon>
        <taxon>Nepenthes</taxon>
    </lineage>
</organism>
<evidence type="ECO:0000313" key="2">
    <source>
        <dbReference type="EMBL" id="GMH31779.1"/>
    </source>
</evidence>
<evidence type="ECO:0000313" key="3">
    <source>
        <dbReference type="Proteomes" id="UP001279734"/>
    </source>
</evidence>
<evidence type="ECO:0000256" key="1">
    <source>
        <dbReference type="SAM" id="Phobius"/>
    </source>
</evidence>
<dbReference type="Proteomes" id="UP001279734">
    <property type="component" value="Unassembled WGS sequence"/>
</dbReference>
<proteinExistence type="predicted"/>
<keyword evidence="1" id="KW-0812">Transmembrane</keyword>
<keyword evidence="1" id="KW-1133">Transmembrane helix</keyword>
<feature type="transmembrane region" description="Helical" evidence="1">
    <location>
        <begin position="21"/>
        <end position="46"/>
    </location>
</feature>
<comment type="caution">
    <text evidence="2">The sequence shown here is derived from an EMBL/GenBank/DDBJ whole genome shotgun (WGS) entry which is preliminary data.</text>
</comment>